<keyword evidence="1" id="KW-0175">Coiled coil</keyword>
<gene>
    <name evidence="2" type="ORF">FCC1311_085702</name>
</gene>
<dbReference type="AlphaFoldDB" id="A0A2R5GNZ6"/>
<organism evidence="2 3">
    <name type="scientific">Hondaea fermentalgiana</name>
    <dbReference type="NCBI Taxonomy" id="2315210"/>
    <lineage>
        <taxon>Eukaryota</taxon>
        <taxon>Sar</taxon>
        <taxon>Stramenopiles</taxon>
        <taxon>Bigyra</taxon>
        <taxon>Labyrinthulomycetes</taxon>
        <taxon>Thraustochytrida</taxon>
        <taxon>Thraustochytriidae</taxon>
        <taxon>Hondaea</taxon>
    </lineage>
</organism>
<keyword evidence="3" id="KW-1185">Reference proteome</keyword>
<protein>
    <submittedName>
        <fullName evidence="2">Uncharacterized protein</fullName>
    </submittedName>
</protein>
<sequence length="442" mass="49711">MADAATILRRATTEEDLAQEVLFGGLRPSLHLQGERRSPAELEEEEDDDADEVFMQVKKLLTSAIESGQLKSLARAIALAWQAGQDSKLLRQAEPRMMRKAQEEVQLGQDLKLAMEKRNRIKLTNCLNAATELGLTAADFEPLKAALELECELEEEIRKSQDEARPGHTNKMQNVIGELHRKLIGHDLVKLQETVVREAASAEASMTDNSKRLSEALRRLDRCKAMITSSSKLTELQELQALIHDVSPQNQEATVKLLSEQVENLREDNTRLMMTLRSSSGGAVVYLSESSATDSTLNAEALVAEVNELRARAAKYGAEWMEGKKNSEIEEITTKLTEQAEAAKGMSEEEVERTVKRRVLEAQKEERKAKLAALEGLEKNLVSRHNEAMAQLQREYDALLADRNEAHARLEHFDQERYDLTLQLDAAHAKIRQLDKLLRMRG</sequence>
<proteinExistence type="predicted"/>
<evidence type="ECO:0000313" key="3">
    <source>
        <dbReference type="Proteomes" id="UP000241890"/>
    </source>
</evidence>
<evidence type="ECO:0000256" key="1">
    <source>
        <dbReference type="SAM" id="Coils"/>
    </source>
</evidence>
<dbReference type="InParanoid" id="A0A2R5GNZ6"/>
<comment type="caution">
    <text evidence="2">The sequence shown here is derived from an EMBL/GenBank/DDBJ whole genome shotgun (WGS) entry which is preliminary data.</text>
</comment>
<dbReference type="EMBL" id="BEYU01000121">
    <property type="protein sequence ID" value="GBG32345.1"/>
    <property type="molecule type" value="Genomic_DNA"/>
</dbReference>
<feature type="coiled-coil region" evidence="1">
    <location>
        <begin position="357"/>
        <end position="409"/>
    </location>
</feature>
<name>A0A2R5GNZ6_9STRA</name>
<accession>A0A2R5GNZ6</accession>
<reference evidence="2 3" key="1">
    <citation type="submission" date="2017-12" db="EMBL/GenBank/DDBJ databases">
        <title>Sequencing, de novo assembly and annotation of complete genome of a new Thraustochytrid species, strain FCC1311.</title>
        <authorList>
            <person name="Sedici K."/>
            <person name="Godart F."/>
            <person name="Aiese Cigliano R."/>
            <person name="Sanseverino W."/>
            <person name="Barakat M."/>
            <person name="Ortet P."/>
            <person name="Marechal E."/>
            <person name="Cagnac O."/>
            <person name="Amato A."/>
        </authorList>
    </citation>
    <scope>NUCLEOTIDE SEQUENCE [LARGE SCALE GENOMIC DNA]</scope>
</reference>
<evidence type="ECO:0000313" key="2">
    <source>
        <dbReference type="EMBL" id="GBG32345.1"/>
    </source>
</evidence>
<dbReference type="Proteomes" id="UP000241890">
    <property type="component" value="Unassembled WGS sequence"/>
</dbReference>